<evidence type="ECO:0000259" key="1">
    <source>
        <dbReference type="Pfam" id="PF17111"/>
    </source>
</evidence>
<gene>
    <name evidence="2" type="ORF">BDV96DRAFT_685560</name>
</gene>
<dbReference type="AlphaFoldDB" id="A0A6A5ZG76"/>
<feature type="domain" description="Azaphilone pigments biosynthesis cluster protein L N-terminal" evidence="1">
    <location>
        <begin position="3"/>
        <end position="98"/>
    </location>
</feature>
<proteinExistence type="predicted"/>
<evidence type="ECO:0000313" key="2">
    <source>
        <dbReference type="EMBL" id="KAF2117923.1"/>
    </source>
</evidence>
<dbReference type="OrthoDB" id="1577640at2759"/>
<accession>A0A6A5ZG76</accession>
<reference evidence="2" key="1">
    <citation type="journal article" date="2020" name="Stud. Mycol.">
        <title>101 Dothideomycetes genomes: a test case for predicting lifestyles and emergence of pathogens.</title>
        <authorList>
            <person name="Haridas S."/>
            <person name="Albert R."/>
            <person name="Binder M."/>
            <person name="Bloem J."/>
            <person name="Labutti K."/>
            <person name="Salamov A."/>
            <person name="Andreopoulos B."/>
            <person name="Baker S."/>
            <person name="Barry K."/>
            <person name="Bills G."/>
            <person name="Bluhm B."/>
            <person name="Cannon C."/>
            <person name="Castanera R."/>
            <person name="Culley D."/>
            <person name="Daum C."/>
            <person name="Ezra D."/>
            <person name="Gonzalez J."/>
            <person name="Henrissat B."/>
            <person name="Kuo A."/>
            <person name="Liang C."/>
            <person name="Lipzen A."/>
            <person name="Lutzoni F."/>
            <person name="Magnuson J."/>
            <person name="Mondo S."/>
            <person name="Nolan M."/>
            <person name="Ohm R."/>
            <person name="Pangilinan J."/>
            <person name="Park H.-J."/>
            <person name="Ramirez L."/>
            <person name="Alfaro M."/>
            <person name="Sun H."/>
            <person name="Tritt A."/>
            <person name="Yoshinaga Y."/>
            <person name="Zwiers L.-H."/>
            <person name="Turgeon B."/>
            <person name="Goodwin S."/>
            <person name="Spatafora J."/>
            <person name="Crous P."/>
            <person name="Grigoriev I."/>
        </authorList>
    </citation>
    <scope>NUCLEOTIDE SEQUENCE</scope>
    <source>
        <strain evidence="2">CBS 627.86</strain>
    </source>
</reference>
<dbReference type="Proteomes" id="UP000799770">
    <property type="component" value="Unassembled WGS sequence"/>
</dbReference>
<sequence>MGDPFSVAGTAVGITSLGIQICQGLVQYYSQFRSYHDDIESAIQRLEGLEGILKALESVKSKVEMDNHEPSEQLQLAMRACEACLKKLELQLKKCGETKIPGTLKDRANMARKRLLWPFKRDTLKDLQGTLDRLQHNLQLSLKILGIDLAHHHFNTLISQGKEIALRNDHLEHQHSDQTRALHRIEVGLDTALQSQSEQTSILTTQIAYHTADISVQLESIQQSLSLLTTETGHMRPLNETPPSVLSDAFDNYRNINATYKRSLRNYNRSNNQLGKRHATVAMSCQCRMYKVEAEQKWAWGRFSTISRWESDHVPECPRFQHTDYLSSIQARFIHCSRYLGFCASIGLSYTKLRGQTTISPTISYRAVVPIDSPGFRPFQDAYTSIGVDNRCDLMFQKIDLEHWTQDNIEDLLQTTLANVLRSFDEGGSKPSDTLATGKTIFHSACHVIATFLSLHLVDGDTACMFLGSLIAAGVPTNETGLDNRTPFECFWVYATVESEASRTVCLFLAKGLDSWSSHWWGFILHWRIAYTHVTYLLNNDESALAYEESSPEMNVAFVQRSLPALQHHLHSGRWDTRKPPPWTLAFWTEGLEAYPLDQVNWSDHGTNEHEILPTCIWLSNARATGYLVGGGAHVNPRDFSIAVFAFEGCGFEERRDVFTILARALKRHELAQLSANEGWDDSYGIEENYGDLYYLNTYKFDTVVAESLYDAGFCEIDRMFDGRRGPATPAWAHATWTDSVNSIAELSQLLSWFEEKGANLYWIHPDFLATPIHVFVRRWTDVTMRPLSRHGKIDSGVEDSFTAKAILSDTRDQCSCHCSNGGCLPTTCVMQEIMDMSQESVWRPWRWEIILQSIQELLQRASALLSRICRAVDARDETDTHLHHAIIRALTFQQLHLTHTCCRYVAREVKRWGDHEGWHEPLKRPDSGEIQELHDIESNQIELLEHLISQFEPEWNEYSGTFYDFIKTVWKPYVEEELDRYYGNNEDEARRFRQLGVILNDEEWDIYEISTEDEEYWSEDRVDAVVFGPERPPVHS</sequence>
<name>A0A6A5ZG76_9PLEO</name>
<dbReference type="Pfam" id="PF17111">
    <property type="entry name" value="PigL_N"/>
    <property type="match status" value="1"/>
</dbReference>
<keyword evidence="3" id="KW-1185">Reference proteome</keyword>
<dbReference type="InterPro" id="IPR031348">
    <property type="entry name" value="PigL_N"/>
</dbReference>
<protein>
    <recommendedName>
        <fullName evidence="1">Azaphilone pigments biosynthesis cluster protein L N-terminal domain-containing protein</fullName>
    </recommendedName>
</protein>
<evidence type="ECO:0000313" key="3">
    <source>
        <dbReference type="Proteomes" id="UP000799770"/>
    </source>
</evidence>
<dbReference type="EMBL" id="ML977318">
    <property type="protein sequence ID" value="KAF2117923.1"/>
    <property type="molecule type" value="Genomic_DNA"/>
</dbReference>
<organism evidence="2 3">
    <name type="scientific">Lophiotrema nucula</name>
    <dbReference type="NCBI Taxonomy" id="690887"/>
    <lineage>
        <taxon>Eukaryota</taxon>
        <taxon>Fungi</taxon>
        <taxon>Dikarya</taxon>
        <taxon>Ascomycota</taxon>
        <taxon>Pezizomycotina</taxon>
        <taxon>Dothideomycetes</taxon>
        <taxon>Pleosporomycetidae</taxon>
        <taxon>Pleosporales</taxon>
        <taxon>Lophiotremataceae</taxon>
        <taxon>Lophiotrema</taxon>
    </lineage>
</organism>